<dbReference type="Proteomes" id="UP000887565">
    <property type="component" value="Unplaced"/>
</dbReference>
<dbReference type="WBParaSite" id="nRc.2.0.1.t23391-RA">
    <property type="protein sequence ID" value="nRc.2.0.1.t23391-RA"/>
    <property type="gene ID" value="nRc.2.0.1.g23391"/>
</dbReference>
<reference evidence="2" key="1">
    <citation type="submission" date="2022-11" db="UniProtKB">
        <authorList>
            <consortium name="WormBaseParasite"/>
        </authorList>
    </citation>
    <scope>IDENTIFICATION</scope>
</reference>
<evidence type="ECO:0000313" key="1">
    <source>
        <dbReference type="Proteomes" id="UP000887565"/>
    </source>
</evidence>
<sequence>MAILLEKFVACARSRMSKSQKFSALGVEQVGREGSTIFPVEKIVLAVYEPAIFKIDSLEIQFKNSVMLVCTLSDYRCMSIILSETLSTKLNLQNFTVFIYGSKNTFCLHTFEGEPFLMQRKHVLQHLMEYRPAIGRKFKSVSFKANFWDSWDTCDILKSICEKIDNGITKDFEYAS</sequence>
<evidence type="ECO:0000313" key="2">
    <source>
        <dbReference type="WBParaSite" id="nRc.2.0.1.t23391-RA"/>
    </source>
</evidence>
<proteinExistence type="predicted"/>
<protein>
    <submittedName>
        <fullName evidence="2">Uncharacterized protein</fullName>
    </submittedName>
</protein>
<organism evidence="1 2">
    <name type="scientific">Romanomermis culicivorax</name>
    <name type="common">Nematode worm</name>
    <dbReference type="NCBI Taxonomy" id="13658"/>
    <lineage>
        <taxon>Eukaryota</taxon>
        <taxon>Metazoa</taxon>
        <taxon>Ecdysozoa</taxon>
        <taxon>Nematoda</taxon>
        <taxon>Enoplea</taxon>
        <taxon>Dorylaimia</taxon>
        <taxon>Mermithida</taxon>
        <taxon>Mermithoidea</taxon>
        <taxon>Mermithidae</taxon>
        <taxon>Romanomermis</taxon>
    </lineage>
</organism>
<accession>A0A915JCN5</accession>
<name>A0A915JCN5_ROMCU</name>
<dbReference type="AlphaFoldDB" id="A0A915JCN5"/>
<keyword evidence="1" id="KW-1185">Reference proteome</keyword>